<dbReference type="SUPFAM" id="SSF46689">
    <property type="entry name" value="Homeodomain-like"/>
    <property type="match status" value="1"/>
</dbReference>
<keyword evidence="2" id="KW-0238">DNA-binding</keyword>
<accession>A0A1V9F3E3</accession>
<name>A0A1V9F3E3_9BACT</name>
<dbReference type="RefSeq" id="WP_081197969.1">
    <property type="nucleotide sequence ID" value="NZ_FOCZ01000009.1"/>
</dbReference>
<dbReference type="InterPro" id="IPR009057">
    <property type="entry name" value="Homeodomain-like_sf"/>
</dbReference>
<evidence type="ECO:0000313" key="5">
    <source>
        <dbReference type="EMBL" id="OQP52870.1"/>
    </source>
</evidence>
<keyword evidence="3" id="KW-0804">Transcription</keyword>
<evidence type="ECO:0000256" key="3">
    <source>
        <dbReference type="ARBA" id="ARBA00023163"/>
    </source>
</evidence>
<evidence type="ECO:0000256" key="1">
    <source>
        <dbReference type="ARBA" id="ARBA00023015"/>
    </source>
</evidence>
<comment type="caution">
    <text evidence="5">The sequence shown here is derived from an EMBL/GenBank/DDBJ whole genome shotgun (WGS) entry which is preliminary data.</text>
</comment>
<sequence>MKLYIKNMVTRRCIIVVKDALEKLGIQYNEVILGEIDLTGHPSEAQLTQLRSALLSLDLALLEDKKTILVQQIKTLIIKLIYHSDEPLIKNLSVYLSNQLHYDYTYMANLFSSVQGITIEKFYICHKIERVKELLMYDELSLTDIAFNLHYSSVAHLSAQFKKVTGLTPTHFKQNMGNKREVVENVCRDLK</sequence>
<dbReference type="Proteomes" id="UP000192610">
    <property type="component" value="Unassembled WGS sequence"/>
</dbReference>
<feature type="domain" description="HTH araC/xylS-type" evidence="4">
    <location>
        <begin position="96"/>
        <end position="175"/>
    </location>
</feature>
<dbReference type="PANTHER" id="PTHR43280:SF28">
    <property type="entry name" value="HTH-TYPE TRANSCRIPTIONAL ACTIVATOR RHAS"/>
    <property type="match status" value="1"/>
</dbReference>
<dbReference type="GO" id="GO:0003700">
    <property type="term" value="F:DNA-binding transcription factor activity"/>
    <property type="evidence" value="ECO:0007669"/>
    <property type="project" value="InterPro"/>
</dbReference>
<proteinExistence type="predicted"/>
<dbReference type="STRING" id="354355.SAMN05660816_04800"/>
<dbReference type="Pfam" id="PF12833">
    <property type="entry name" value="HTH_18"/>
    <property type="match status" value="1"/>
</dbReference>
<dbReference type="InterPro" id="IPR018060">
    <property type="entry name" value="HTH_AraC"/>
</dbReference>
<dbReference type="AlphaFoldDB" id="A0A1V9F3E3"/>
<organism evidence="5 6">
    <name type="scientific">Niastella yeongjuensis</name>
    <dbReference type="NCBI Taxonomy" id="354355"/>
    <lineage>
        <taxon>Bacteria</taxon>
        <taxon>Pseudomonadati</taxon>
        <taxon>Bacteroidota</taxon>
        <taxon>Chitinophagia</taxon>
        <taxon>Chitinophagales</taxon>
        <taxon>Chitinophagaceae</taxon>
        <taxon>Niastella</taxon>
    </lineage>
</organism>
<evidence type="ECO:0000259" key="4">
    <source>
        <dbReference type="PROSITE" id="PS01124"/>
    </source>
</evidence>
<protein>
    <submittedName>
        <fullName evidence="5">AraC family transcriptional regulator</fullName>
    </submittedName>
</protein>
<dbReference type="PANTHER" id="PTHR43280">
    <property type="entry name" value="ARAC-FAMILY TRANSCRIPTIONAL REGULATOR"/>
    <property type="match status" value="1"/>
</dbReference>
<dbReference type="SMART" id="SM00342">
    <property type="entry name" value="HTH_ARAC"/>
    <property type="match status" value="1"/>
</dbReference>
<dbReference type="GO" id="GO:0043565">
    <property type="term" value="F:sequence-specific DNA binding"/>
    <property type="evidence" value="ECO:0007669"/>
    <property type="project" value="InterPro"/>
</dbReference>
<gene>
    <name evidence="5" type="ORF">A4H97_24560</name>
</gene>
<evidence type="ECO:0000313" key="6">
    <source>
        <dbReference type="Proteomes" id="UP000192610"/>
    </source>
</evidence>
<dbReference type="EMBL" id="LVXG01000007">
    <property type="protein sequence ID" value="OQP52870.1"/>
    <property type="molecule type" value="Genomic_DNA"/>
</dbReference>
<dbReference type="OrthoDB" id="952277at2"/>
<evidence type="ECO:0000256" key="2">
    <source>
        <dbReference type="ARBA" id="ARBA00023125"/>
    </source>
</evidence>
<keyword evidence="6" id="KW-1185">Reference proteome</keyword>
<dbReference type="Gene3D" id="1.10.10.60">
    <property type="entry name" value="Homeodomain-like"/>
    <property type="match status" value="1"/>
</dbReference>
<dbReference type="PROSITE" id="PS01124">
    <property type="entry name" value="HTH_ARAC_FAMILY_2"/>
    <property type="match status" value="1"/>
</dbReference>
<keyword evidence="1" id="KW-0805">Transcription regulation</keyword>
<reference evidence="6" key="1">
    <citation type="submission" date="2016-04" db="EMBL/GenBank/DDBJ databases">
        <authorList>
            <person name="Chen L."/>
            <person name="Zhuang W."/>
            <person name="Wang G."/>
        </authorList>
    </citation>
    <scope>NUCLEOTIDE SEQUENCE [LARGE SCALE GENOMIC DNA]</scope>
    <source>
        <strain evidence="6">17621</strain>
    </source>
</reference>